<name>A0A0P6Y8T2_9CHLR</name>
<feature type="domain" description="Band 7" evidence="3">
    <location>
        <begin position="53"/>
        <end position="230"/>
    </location>
</feature>
<keyword evidence="2" id="KW-0812">Transmembrane</keyword>
<proteinExistence type="predicted"/>
<dbReference type="Pfam" id="PF01145">
    <property type="entry name" value="Band_7"/>
    <property type="match status" value="1"/>
</dbReference>
<evidence type="ECO:0000259" key="3">
    <source>
        <dbReference type="SMART" id="SM00244"/>
    </source>
</evidence>
<feature type="transmembrane region" description="Helical" evidence="2">
    <location>
        <begin position="6"/>
        <end position="21"/>
    </location>
</feature>
<feature type="compositionally biased region" description="Low complexity" evidence="1">
    <location>
        <begin position="361"/>
        <end position="373"/>
    </location>
</feature>
<feature type="transmembrane region" description="Helical" evidence="2">
    <location>
        <begin position="33"/>
        <end position="52"/>
    </location>
</feature>
<keyword evidence="2" id="KW-0472">Membrane</keyword>
<dbReference type="SUPFAM" id="SSF117892">
    <property type="entry name" value="Band 7/SPFH domain"/>
    <property type="match status" value="1"/>
</dbReference>
<gene>
    <name evidence="4" type="ORF">SE16_02240</name>
</gene>
<evidence type="ECO:0000256" key="1">
    <source>
        <dbReference type="SAM" id="MobiDB-lite"/>
    </source>
</evidence>
<dbReference type="InterPro" id="IPR000163">
    <property type="entry name" value="Prohibitin"/>
</dbReference>
<dbReference type="PANTHER" id="PTHR42911">
    <property type="entry name" value="MODULATOR OF FTSH PROTEASE HFLC"/>
    <property type="match status" value="1"/>
</dbReference>
<comment type="caution">
    <text evidence="4">The sequence shown here is derived from an EMBL/GenBank/DDBJ whole genome shotgun (WGS) entry which is preliminary data.</text>
</comment>
<protein>
    <recommendedName>
        <fullName evidence="3">Band 7 domain-containing protein</fullName>
    </recommendedName>
</protein>
<reference evidence="4 5" key="1">
    <citation type="submission" date="2015-07" db="EMBL/GenBank/DDBJ databases">
        <title>Whole genome sequence of Ardenticatena maritima DSM 23922.</title>
        <authorList>
            <person name="Hemp J."/>
            <person name="Ward L.M."/>
            <person name="Pace L.A."/>
            <person name="Fischer W.W."/>
        </authorList>
    </citation>
    <scope>NUCLEOTIDE SEQUENCE [LARGE SCALE GENOMIC DNA]</scope>
    <source>
        <strain evidence="4 5">110S</strain>
    </source>
</reference>
<evidence type="ECO:0000313" key="5">
    <source>
        <dbReference type="Proteomes" id="UP000050502"/>
    </source>
</evidence>
<organism evidence="4 5">
    <name type="scientific">Ardenticatena maritima</name>
    <dbReference type="NCBI Taxonomy" id="872965"/>
    <lineage>
        <taxon>Bacteria</taxon>
        <taxon>Bacillati</taxon>
        <taxon>Chloroflexota</taxon>
        <taxon>Ardenticatenia</taxon>
        <taxon>Ardenticatenales</taxon>
        <taxon>Ardenticatenaceae</taxon>
        <taxon>Ardenticatena</taxon>
    </lineage>
</organism>
<dbReference type="Gene3D" id="3.30.479.30">
    <property type="entry name" value="Band 7 domain"/>
    <property type="match status" value="1"/>
</dbReference>
<dbReference type="GO" id="GO:0016020">
    <property type="term" value="C:membrane"/>
    <property type="evidence" value="ECO:0007669"/>
    <property type="project" value="InterPro"/>
</dbReference>
<dbReference type="EMBL" id="LGKN01000003">
    <property type="protein sequence ID" value="KPL89311.1"/>
    <property type="molecule type" value="Genomic_DNA"/>
</dbReference>
<feature type="region of interest" description="Disordered" evidence="1">
    <location>
        <begin position="348"/>
        <end position="373"/>
    </location>
</feature>
<dbReference type="SMART" id="SM00244">
    <property type="entry name" value="PHB"/>
    <property type="match status" value="1"/>
</dbReference>
<keyword evidence="2" id="KW-1133">Transmembrane helix</keyword>
<dbReference type="CDD" id="cd03401">
    <property type="entry name" value="SPFH_prohibitin"/>
    <property type="match status" value="1"/>
</dbReference>
<dbReference type="InterPro" id="IPR036013">
    <property type="entry name" value="Band_7/SPFH_dom_sf"/>
</dbReference>
<dbReference type="InterPro" id="IPR001107">
    <property type="entry name" value="Band_7"/>
</dbReference>
<evidence type="ECO:0000256" key="2">
    <source>
        <dbReference type="SAM" id="Phobius"/>
    </source>
</evidence>
<dbReference type="PANTHER" id="PTHR42911:SF2">
    <property type="entry name" value="PROHIBITIN FAMILY PROTEIN"/>
    <property type="match status" value="1"/>
</dbReference>
<dbReference type="Proteomes" id="UP000050502">
    <property type="component" value="Unassembled WGS sequence"/>
</dbReference>
<accession>A0A0P6Y8T2</accession>
<evidence type="ECO:0000313" key="4">
    <source>
        <dbReference type="EMBL" id="KPL89311.1"/>
    </source>
</evidence>
<sequence>MSFLFMAVFLGVFITVVLVSLQQRQKKPINIRLIMSAFLGVVLLVLGLTAFADSVVQIEAGTVGVVKRFGDIVGVFNPGLHFKTPFIDEVVIYRTQEIIYETSENPQTSNADYRDFEVDTATSDGQQIRARYTVRFRIRPERAPDILRNLGTEQEVVERVVKAASRVVVRNTLKKYPASDLYSGNVELAQEEIAEKLRNEFERAGLELTFFGLRSIQFTDEYKAAVERKQIEAENIITKKNLAEQAKFDKERLIIEAEAEAERQRLERIGIAQGEAEARRLQAEAEAQAILIQAQAQAEANRLIAESLSEAVIAWQSVQAWNGEFPLIVGSGQFILPSEIFTPVLTQEITPSPQPTPTPAPEEGANETQPTTP</sequence>
<dbReference type="AlphaFoldDB" id="A0A0P6Y8T2"/>